<sequence length="48" mass="5615">MPKYRFRVLGGVVGKEVHNCIHVFCGHLGSEVVELNVRPDHNRRICRW</sequence>
<evidence type="ECO:0000259" key="1">
    <source>
        <dbReference type="Pfam" id="PF01797"/>
    </source>
</evidence>
<dbReference type="GO" id="GO:0003677">
    <property type="term" value="F:DNA binding"/>
    <property type="evidence" value="ECO:0007669"/>
    <property type="project" value="InterPro"/>
</dbReference>
<organism evidence="2 3">
    <name type="scientific">Desulfomonile tiedjei</name>
    <dbReference type="NCBI Taxonomy" id="2358"/>
    <lineage>
        <taxon>Bacteria</taxon>
        <taxon>Pseudomonadati</taxon>
        <taxon>Thermodesulfobacteriota</taxon>
        <taxon>Desulfomonilia</taxon>
        <taxon>Desulfomonilales</taxon>
        <taxon>Desulfomonilaceae</taxon>
        <taxon>Desulfomonile</taxon>
    </lineage>
</organism>
<dbReference type="Gene3D" id="3.30.70.1290">
    <property type="entry name" value="Transposase IS200-like"/>
    <property type="match status" value="1"/>
</dbReference>
<dbReference type="GO" id="GO:0004803">
    <property type="term" value="F:transposase activity"/>
    <property type="evidence" value="ECO:0007669"/>
    <property type="project" value="InterPro"/>
</dbReference>
<dbReference type="Pfam" id="PF01797">
    <property type="entry name" value="Y1_Tnp"/>
    <property type="match status" value="1"/>
</dbReference>
<reference evidence="2" key="1">
    <citation type="submission" date="2020-07" db="EMBL/GenBank/DDBJ databases">
        <title>Huge and variable diversity of episymbiotic CPR bacteria and DPANN archaea in groundwater ecosystems.</title>
        <authorList>
            <person name="He C.Y."/>
            <person name="Keren R."/>
            <person name="Whittaker M."/>
            <person name="Farag I.F."/>
            <person name="Doudna J."/>
            <person name="Cate J.H.D."/>
            <person name="Banfield J.F."/>
        </authorList>
    </citation>
    <scope>NUCLEOTIDE SEQUENCE</scope>
    <source>
        <strain evidence="2">NC_groundwater_1664_Pr3_B-0.1um_52_9</strain>
    </source>
</reference>
<dbReference type="EMBL" id="JACRDE010000487">
    <property type="protein sequence ID" value="MBI5251499.1"/>
    <property type="molecule type" value="Genomic_DNA"/>
</dbReference>
<name>A0A9D6V5Z4_9BACT</name>
<comment type="caution">
    <text evidence="2">The sequence shown here is derived from an EMBL/GenBank/DDBJ whole genome shotgun (WGS) entry which is preliminary data.</text>
</comment>
<proteinExistence type="predicted"/>
<evidence type="ECO:0000313" key="3">
    <source>
        <dbReference type="Proteomes" id="UP000807825"/>
    </source>
</evidence>
<gene>
    <name evidence="2" type="ORF">HY912_18575</name>
</gene>
<feature type="domain" description="Transposase IS200-like" evidence="1">
    <location>
        <begin position="2"/>
        <end position="41"/>
    </location>
</feature>
<evidence type="ECO:0000313" key="2">
    <source>
        <dbReference type="EMBL" id="MBI5251499.1"/>
    </source>
</evidence>
<protein>
    <submittedName>
        <fullName evidence="2">Transposase</fullName>
    </submittedName>
</protein>
<accession>A0A9D6V5Z4</accession>
<dbReference type="InterPro" id="IPR036515">
    <property type="entry name" value="Transposase_17_sf"/>
</dbReference>
<dbReference type="AlphaFoldDB" id="A0A9D6V5Z4"/>
<dbReference type="GO" id="GO:0006313">
    <property type="term" value="P:DNA transposition"/>
    <property type="evidence" value="ECO:0007669"/>
    <property type="project" value="InterPro"/>
</dbReference>
<dbReference type="Proteomes" id="UP000807825">
    <property type="component" value="Unassembled WGS sequence"/>
</dbReference>
<dbReference type="InterPro" id="IPR002686">
    <property type="entry name" value="Transposase_17"/>
</dbReference>
<dbReference type="SUPFAM" id="SSF143422">
    <property type="entry name" value="Transposase IS200-like"/>
    <property type="match status" value="1"/>
</dbReference>